<organism evidence="19 20">
    <name type="scientific">Microcaecilia unicolor</name>
    <dbReference type="NCBI Taxonomy" id="1415580"/>
    <lineage>
        <taxon>Eukaryota</taxon>
        <taxon>Metazoa</taxon>
        <taxon>Chordata</taxon>
        <taxon>Craniata</taxon>
        <taxon>Vertebrata</taxon>
        <taxon>Euteleostomi</taxon>
        <taxon>Amphibia</taxon>
        <taxon>Gymnophiona</taxon>
        <taxon>Siphonopidae</taxon>
        <taxon>Microcaecilia</taxon>
    </lineage>
</organism>
<evidence type="ECO:0000256" key="4">
    <source>
        <dbReference type="ARBA" id="ARBA00022692"/>
    </source>
</evidence>
<feature type="transmembrane region" description="Helical" evidence="17">
    <location>
        <begin position="271"/>
        <end position="291"/>
    </location>
</feature>
<evidence type="ECO:0000313" key="19">
    <source>
        <dbReference type="Proteomes" id="UP000515156"/>
    </source>
</evidence>
<dbReference type="OrthoDB" id="2985014at2759"/>
<dbReference type="AlphaFoldDB" id="A0A6P7YWZ0"/>
<dbReference type="GeneID" id="115475891"/>
<evidence type="ECO:0000256" key="15">
    <source>
        <dbReference type="ARBA" id="ARBA00079665"/>
    </source>
</evidence>
<comment type="catalytic activity">
    <reaction evidence="11">
        <text>ATP(in) = ATP(out)</text>
        <dbReference type="Rhea" id="RHEA:75687"/>
        <dbReference type="ChEBI" id="CHEBI:30616"/>
    </reaction>
</comment>
<feature type="transmembrane region" description="Helical" evidence="17">
    <location>
        <begin position="210"/>
        <end position="232"/>
    </location>
</feature>
<evidence type="ECO:0000256" key="3">
    <source>
        <dbReference type="ARBA" id="ARBA00022448"/>
    </source>
</evidence>
<feature type="transmembrane region" description="Helical" evidence="17">
    <location>
        <begin position="343"/>
        <end position="362"/>
    </location>
</feature>
<dbReference type="Pfam" id="PF07690">
    <property type="entry name" value="MFS_1"/>
    <property type="match status" value="1"/>
</dbReference>
<sequence length="468" mass="51212">MASDAYRSGGQVSGTDVLVSLQQQKQCQVAQESSPEEMGIGGNADLCWSRPQTRVWTLMLLLGTCLLYCARVTMPICSMAMSEHFSWNKKQSGIILGSFFWGYCLTQVIGGHLSDKVGGEKVLLLSASAWGLLTTITPFVAHMTSVPLVFLTSLRFLMGLLQGVHFPALASLFSQKVRENERAFTCCTVGSGSQFGTLVIGGVGSLLLDWYGWESVFYFAGLCTLFWVYWMYRHLLSEKELTVSLEDLGKGLSPSKQTCVPWKQLFKKASVWAVIVAQLSVASTFFTLLSWLPTFFKETFPESKGWVFNVVPWLVAIPASIFSGVLSDHLTTLGFQTIFVRKLMQIIGMGASSFFVLCLSQTSSYRKAIIFVTASIGLQTFNHSGISVNVQDLAPSCAGFLFGVANTGGALLGVVWVSLSGYLIETVGSWTPVFHLVVVVNMVGLSIFLLFADARRVDIDPTCAIRVL</sequence>
<evidence type="ECO:0000256" key="8">
    <source>
        <dbReference type="ARBA" id="ARBA00023329"/>
    </source>
</evidence>
<dbReference type="InParanoid" id="A0A6P7YWZ0"/>
<proteinExistence type="inferred from homology"/>
<protein>
    <recommendedName>
        <fullName evidence="14">Voltage-gated purine nucleotide uniporter SLC17A9</fullName>
    </recommendedName>
    <alternativeName>
        <fullName evidence="16">Solute carrier family 17 member 9</fullName>
    </alternativeName>
    <alternativeName>
        <fullName evidence="15">Vesicular nucleotide transporter</fullName>
    </alternativeName>
</protein>
<dbReference type="PANTHER" id="PTHR11662">
    <property type="entry name" value="SOLUTE CARRIER FAMILY 17"/>
    <property type="match status" value="1"/>
</dbReference>
<gene>
    <name evidence="20" type="primary">SLC17A9</name>
</gene>
<dbReference type="InterPro" id="IPR044777">
    <property type="entry name" value="SLC17A9-like"/>
</dbReference>
<dbReference type="PROSITE" id="PS00217">
    <property type="entry name" value="SUGAR_TRANSPORT_2"/>
    <property type="match status" value="1"/>
</dbReference>
<feature type="domain" description="Major facilitator superfamily (MFS) profile" evidence="18">
    <location>
        <begin position="56"/>
        <end position="456"/>
    </location>
</feature>
<dbReference type="InterPro" id="IPR005829">
    <property type="entry name" value="Sugar_transporter_CS"/>
</dbReference>
<evidence type="ECO:0000256" key="13">
    <source>
        <dbReference type="ARBA" id="ARBA00056522"/>
    </source>
</evidence>
<keyword evidence="4 17" id="KW-0812">Transmembrane</keyword>
<comment type="function">
    <text evidence="13">Voltage-gated ATP nucleotide uniporter that can also transport the purine nucleotides ADP and GTP. Uses the membrane potential as the driving force to control ATP accumulation in lysosomes and secretory vesicles. By controlling ATP storage in lysosomes, regulates ATP-dependent proteins of these organelles. Also indirectly regulates the exocytosis of ATP through its import into lysosomes in astrocytes and secretory vesicles such as adrenal chromaffin granules, mucin granules and synaptic vesicles.</text>
</comment>
<keyword evidence="6 17" id="KW-0472">Membrane</keyword>
<dbReference type="CTD" id="63910"/>
<keyword evidence="7" id="KW-0458">Lysosome</keyword>
<evidence type="ECO:0000259" key="18">
    <source>
        <dbReference type="PROSITE" id="PS50850"/>
    </source>
</evidence>
<dbReference type="PROSITE" id="PS50850">
    <property type="entry name" value="MFS"/>
    <property type="match status" value="1"/>
</dbReference>
<dbReference type="InterPro" id="IPR036259">
    <property type="entry name" value="MFS_trans_sf"/>
</dbReference>
<keyword evidence="8" id="KW-0968">Cytoplasmic vesicle</keyword>
<evidence type="ECO:0000256" key="2">
    <source>
        <dbReference type="ARBA" id="ARBA00008586"/>
    </source>
</evidence>
<evidence type="ECO:0000256" key="17">
    <source>
        <dbReference type="SAM" id="Phobius"/>
    </source>
</evidence>
<evidence type="ECO:0000256" key="14">
    <source>
        <dbReference type="ARBA" id="ARBA00074107"/>
    </source>
</evidence>
<dbReference type="FunCoup" id="A0A6P7YWZ0">
    <property type="interactions" value="47"/>
</dbReference>
<evidence type="ECO:0000256" key="16">
    <source>
        <dbReference type="ARBA" id="ARBA00079853"/>
    </source>
</evidence>
<dbReference type="RefSeq" id="XP_030067815.1">
    <property type="nucleotide sequence ID" value="XM_030211955.1"/>
</dbReference>
<dbReference type="GO" id="GO:0005765">
    <property type="term" value="C:lysosomal membrane"/>
    <property type="evidence" value="ECO:0007669"/>
    <property type="project" value="UniProtKB-SubCell"/>
</dbReference>
<dbReference type="InterPro" id="IPR050382">
    <property type="entry name" value="MFS_Na/Anion_cotransporter"/>
</dbReference>
<accession>A0A6P7YWZ0</accession>
<evidence type="ECO:0000256" key="11">
    <source>
        <dbReference type="ARBA" id="ARBA00044897"/>
    </source>
</evidence>
<feature type="transmembrane region" description="Helical" evidence="17">
    <location>
        <begin position="93"/>
        <end position="110"/>
    </location>
</feature>
<evidence type="ECO:0000256" key="12">
    <source>
        <dbReference type="ARBA" id="ARBA00051849"/>
    </source>
</evidence>
<feature type="transmembrane region" description="Helical" evidence="17">
    <location>
        <begin position="58"/>
        <end position="81"/>
    </location>
</feature>
<dbReference type="GO" id="GO:1904669">
    <property type="term" value="P:ATP export"/>
    <property type="evidence" value="ECO:0007669"/>
    <property type="project" value="UniProtKB-ARBA"/>
</dbReference>
<keyword evidence="3" id="KW-0813">Transport</keyword>
<dbReference type="GO" id="GO:0160042">
    <property type="term" value="F:purine nucleotide uniporter activity"/>
    <property type="evidence" value="ECO:0007669"/>
    <property type="project" value="UniProtKB-ARBA"/>
</dbReference>
<comment type="subcellular location">
    <subcellularLocation>
        <location evidence="9">Cytoplasmic vesicle</location>
        <location evidence="9">Secretory vesicle</location>
        <location evidence="9">Chromaffin granule membrane</location>
        <topology evidence="9">Multi-pass membrane protein</topology>
    </subcellularLocation>
    <subcellularLocation>
        <location evidence="1">Lysosome membrane</location>
        <topology evidence="1">Multi-pass membrane protein</topology>
    </subcellularLocation>
</comment>
<keyword evidence="5 17" id="KW-1133">Transmembrane helix</keyword>
<dbReference type="CDD" id="cd17380">
    <property type="entry name" value="MFS_SLC17A9_like"/>
    <property type="match status" value="1"/>
</dbReference>
<reference evidence="20" key="1">
    <citation type="submission" date="2025-08" db="UniProtKB">
        <authorList>
            <consortium name="RefSeq"/>
        </authorList>
    </citation>
    <scope>IDENTIFICATION</scope>
</reference>
<dbReference type="KEGG" id="muo:115475891"/>
<dbReference type="Proteomes" id="UP000515156">
    <property type="component" value="Chromosome 8"/>
</dbReference>
<evidence type="ECO:0000313" key="20">
    <source>
        <dbReference type="RefSeq" id="XP_030067815.1"/>
    </source>
</evidence>
<dbReference type="InterPro" id="IPR011701">
    <property type="entry name" value="MFS"/>
</dbReference>
<dbReference type="SUPFAM" id="SSF103473">
    <property type="entry name" value="MFS general substrate transporter"/>
    <property type="match status" value="1"/>
</dbReference>
<dbReference type="FunFam" id="1.20.1250.20:FF:000059">
    <property type="entry name" value="Solute carrier family 17 member 9"/>
    <property type="match status" value="1"/>
</dbReference>
<comment type="catalytic activity">
    <reaction evidence="10">
        <text>GTP(in) = GTP(out)</text>
        <dbReference type="Rhea" id="RHEA:75787"/>
        <dbReference type="ChEBI" id="CHEBI:37565"/>
    </reaction>
</comment>
<comment type="similarity">
    <text evidence="2">Belongs to the major facilitator superfamily. Sodium/anion cotransporter family.</text>
</comment>
<evidence type="ECO:0000256" key="1">
    <source>
        <dbReference type="ARBA" id="ARBA00004155"/>
    </source>
</evidence>
<dbReference type="PANTHER" id="PTHR11662:SF279">
    <property type="entry name" value="VOLTAGE-GATED PURINE NUCLEOTIDE UNIPORTER SLC17A9"/>
    <property type="match status" value="1"/>
</dbReference>
<comment type="catalytic activity">
    <reaction evidence="12">
        <text>ADP(in) = ADP(out)</text>
        <dbReference type="Rhea" id="RHEA:75783"/>
        <dbReference type="ChEBI" id="CHEBI:456216"/>
    </reaction>
</comment>
<feature type="transmembrane region" description="Helical" evidence="17">
    <location>
        <begin position="430"/>
        <end position="452"/>
    </location>
</feature>
<evidence type="ECO:0000256" key="10">
    <source>
        <dbReference type="ARBA" id="ARBA00036284"/>
    </source>
</evidence>
<name>A0A6P7YWZ0_9AMPH</name>
<evidence type="ECO:0000256" key="7">
    <source>
        <dbReference type="ARBA" id="ARBA00023228"/>
    </source>
</evidence>
<evidence type="ECO:0000256" key="6">
    <source>
        <dbReference type="ARBA" id="ARBA00023136"/>
    </source>
</evidence>
<evidence type="ECO:0000256" key="5">
    <source>
        <dbReference type="ARBA" id="ARBA00022989"/>
    </source>
</evidence>
<dbReference type="InterPro" id="IPR020846">
    <property type="entry name" value="MFS_dom"/>
</dbReference>
<evidence type="ECO:0000256" key="9">
    <source>
        <dbReference type="ARBA" id="ARBA00024185"/>
    </source>
</evidence>
<dbReference type="Gene3D" id="1.20.1250.20">
    <property type="entry name" value="MFS general substrate transporter like domains"/>
    <property type="match status" value="2"/>
</dbReference>
<dbReference type="GO" id="GO:0042584">
    <property type="term" value="C:chromaffin granule membrane"/>
    <property type="evidence" value="ECO:0007669"/>
    <property type="project" value="UniProtKB-SubCell"/>
</dbReference>
<feature type="transmembrane region" description="Helical" evidence="17">
    <location>
        <begin position="311"/>
        <end position="331"/>
    </location>
</feature>
<dbReference type="FunFam" id="1.20.1250.20:FF:000150">
    <property type="entry name" value="Solute carrier family 17 member 9"/>
    <property type="match status" value="1"/>
</dbReference>
<feature type="transmembrane region" description="Helical" evidence="17">
    <location>
        <begin position="400"/>
        <end position="424"/>
    </location>
</feature>
<keyword evidence="19" id="KW-1185">Reference proteome</keyword>
<feature type="transmembrane region" description="Helical" evidence="17">
    <location>
        <begin position="122"/>
        <end position="141"/>
    </location>
</feature>
<dbReference type="GO" id="GO:0072530">
    <property type="term" value="P:purine-containing compound transmembrane transport"/>
    <property type="evidence" value="ECO:0007669"/>
    <property type="project" value="UniProtKB-ARBA"/>
</dbReference>